<dbReference type="EMBL" id="BAAADJ010000046">
    <property type="protein sequence ID" value="GAA0336415.1"/>
    <property type="molecule type" value="Genomic_DNA"/>
</dbReference>
<gene>
    <name evidence="2" type="primary">gerT</name>
    <name evidence="2" type="ORF">GCM10008967_28480</name>
</gene>
<name>A0ABN0WG14_9BACI</name>
<dbReference type="RefSeq" id="WP_343800155.1">
    <property type="nucleotide sequence ID" value="NZ_BAAADJ010000046.1"/>
</dbReference>
<sequence length="160" mass="18392">MFPWSWKSPFSSNQEKENQSGGGPFPSGQFQKYMDQMMNQMFPPQFKHMMNSPGAWAGSNQNAPTKGSSPFQETVFETHDDVYVRLSIGETDWLHNMKVSYNRHQCIITDSPEEGESWTIQLPAIVKKKGARALYKDGILEIKIPKSMEWQETEIELPPF</sequence>
<dbReference type="SUPFAM" id="SSF49764">
    <property type="entry name" value="HSP20-like chaperones"/>
    <property type="match status" value="1"/>
</dbReference>
<protein>
    <submittedName>
        <fullName evidence="2">Spore germination protein GerT</fullName>
    </submittedName>
</protein>
<reference evidence="2 3" key="1">
    <citation type="journal article" date="2019" name="Int. J. Syst. Evol. Microbiol.">
        <title>The Global Catalogue of Microorganisms (GCM) 10K type strain sequencing project: providing services to taxonomists for standard genome sequencing and annotation.</title>
        <authorList>
            <consortium name="The Broad Institute Genomics Platform"/>
            <consortium name="The Broad Institute Genome Sequencing Center for Infectious Disease"/>
            <person name="Wu L."/>
            <person name="Ma J."/>
        </authorList>
    </citation>
    <scope>NUCLEOTIDE SEQUENCE [LARGE SCALE GENOMIC DNA]</scope>
    <source>
        <strain evidence="2 3">JCM 9731</strain>
    </source>
</reference>
<keyword evidence="3" id="KW-1185">Reference proteome</keyword>
<accession>A0ABN0WG14</accession>
<comment type="caution">
    <text evidence="2">The sequence shown here is derived from an EMBL/GenBank/DDBJ whole genome shotgun (WGS) entry which is preliminary data.</text>
</comment>
<dbReference type="CDD" id="cd06464">
    <property type="entry name" value="ACD_sHsps-like"/>
    <property type="match status" value="1"/>
</dbReference>
<evidence type="ECO:0000256" key="1">
    <source>
        <dbReference type="SAM" id="MobiDB-lite"/>
    </source>
</evidence>
<proteinExistence type="predicted"/>
<evidence type="ECO:0000313" key="3">
    <source>
        <dbReference type="Proteomes" id="UP001500782"/>
    </source>
</evidence>
<evidence type="ECO:0000313" key="2">
    <source>
        <dbReference type="EMBL" id="GAA0336415.1"/>
    </source>
</evidence>
<organism evidence="2 3">
    <name type="scientific">Bacillus carboniphilus</name>
    <dbReference type="NCBI Taxonomy" id="86663"/>
    <lineage>
        <taxon>Bacteria</taxon>
        <taxon>Bacillati</taxon>
        <taxon>Bacillota</taxon>
        <taxon>Bacilli</taxon>
        <taxon>Bacillales</taxon>
        <taxon>Bacillaceae</taxon>
        <taxon>Bacillus</taxon>
    </lineage>
</organism>
<dbReference type="InterPro" id="IPR008978">
    <property type="entry name" value="HSP20-like_chaperone"/>
</dbReference>
<dbReference type="Gene3D" id="2.60.40.790">
    <property type="match status" value="1"/>
</dbReference>
<dbReference type="Proteomes" id="UP001500782">
    <property type="component" value="Unassembled WGS sequence"/>
</dbReference>
<feature type="region of interest" description="Disordered" evidence="1">
    <location>
        <begin position="1"/>
        <end position="30"/>
    </location>
</feature>